<evidence type="ECO:0000313" key="2">
    <source>
        <dbReference type="EMBL" id="KAF0764028.1"/>
    </source>
</evidence>
<dbReference type="Pfam" id="PF21599">
    <property type="entry name" value="ZSWIM3_N"/>
    <property type="match status" value="1"/>
</dbReference>
<dbReference type="Proteomes" id="UP000478052">
    <property type="component" value="Unassembled WGS sequence"/>
</dbReference>
<organism evidence="2 3">
    <name type="scientific">Aphis craccivora</name>
    <name type="common">Cowpea aphid</name>
    <dbReference type="NCBI Taxonomy" id="307492"/>
    <lineage>
        <taxon>Eukaryota</taxon>
        <taxon>Metazoa</taxon>
        <taxon>Ecdysozoa</taxon>
        <taxon>Arthropoda</taxon>
        <taxon>Hexapoda</taxon>
        <taxon>Insecta</taxon>
        <taxon>Pterygota</taxon>
        <taxon>Neoptera</taxon>
        <taxon>Paraneoptera</taxon>
        <taxon>Hemiptera</taxon>
        <taxon>Sternorrhyncha</taxon>
        <taxon>Aphidomorpha</taxon>
        <taxon>Aphidoidea</taxon>
        <taxon>Aphididae</taxon>
        <taxon>Aphidini</taxon>
        <taxon>Aphis</taxon>
        <taxon>Aphis</taxon>
    </lineage>
</organism>
<accession>A0A6G0Z136</accession>
<gene>
    <name evidence="2" type="ORF">FWK35_00025931</name>
</gene>
<evidence type="ECO:0000313" key="3">
    <source>
        <dbReference type="Proteomes" id="UP000478052"/>
    </source>
</evidence>
<name>A0A6G0Z136_APHCR</name>
<dbReference type="AlphaFoldDB" id="A0A6G0Z136"/>
<reference evidence="2 3" key="1">
    <citation type="submission" date="2019-08" db="EMBL/GenBank/DDBJ databases">
        <title>Whole genome of Aphis craccivora.</title>
        <authorList>
            <person name="Voronova N.V."/>
            <person name="Shulinski R.S."/>
            <person name="Bandarenka Y.V."/>
            <person name="Zhorov D.G."/>
            <person name="Warner D."/>
        </authorList>
    </citation>
    <scope>NUCLEOTIDE SEQUENCE [LARGE SCALE GENOMIC DNA]</scope>
    <source>
        <strain evidence="2">180601</strain>
        <tissue evidence="2">Whole Body</tissue>
    </source>
</reference>
<evidence type="ECO:0000259" key="1">
    <source>
        <dbReference type="Pfam" id="PF21599"/>
    </source>
</evidence>
<sequence>MDNNVNAENAENQSLELEIGKEFSSLVEPCPTSRSSVLGPLKVLEKKGLKRHINPILEYVAIDYRCVRSGEYKSQSTGLRPQQSSFRSNCPVVLTIRPNDSGEKLVIKSFISEHNHICSKAMYDHYPRQKRLDTDSRIMASKLVMMKVNKKILQNDLMKTHNKIVTLKDIHNLVISKSPASDALKILATSYEGTDITLNILKNEKNKLKAIFYQDKEMQRIFSLCPESMT</sequence>
<dbReference type="InterPro" id="IPR048325">
    <property type="entry name" value="ZSWIM3_N"/>
</dbReference>
<proteinExistence type="predicted"/>
<comment type="caution">
    <text evidence="2">The sequence shown here is derived from an EMBL/GenBank/DDBJ whole genome shotgun (WGS) entry which is preliminary data.</text>
</comment>
<dbReference type="PANTHER" id="PTHR31569:SF4">
    <property type="entry name" value="SWIM-TYPE DOMAIN-CONTAINING PROTEIN"/>
    <property type="match status" value="1"/>
</dbReference>
<keyword evidence="3" id="KW-1185">Reference proteome</keyword>
<dbReference type="InterPro" id="IPR052579">
    <property type="entry name" value="Zinc_finger_SWIM"/>
</dbReference>
<dbReference type="OrthoDB" id="124789at2759"/>
<dbReference type="PANTHER" id="PTHR31569">
    <property type="entry name" value="SWIM-TYPE DOMAIN-CONTAINING PROTEIN"/>
    <property type="match status" value="1"/>
</dbReference>
<dbReference type="EMBL" id="VUJU01001736">
    <property type="protein sequence ID" value="KAF0764028.1"/>
    <property type="molecule type" value="Genomic_DNA"/>
</dbReference>
<feature type="domain" description="ZSWIM3 N-terminal" evidence="1">
    <location>
        <begin position="46"/>
        <end position="116"/>
    </location>
</feature>
<protein>
    <submittedName>
        <fullName evidence="2">Protein FAR-RED ELONGATED HYPOCOTYL 3-like</fullName>
    </submittedName>
</protein>